<protein>
    <submittedName>
        <fullName evidence="1">Uncharacterized protein</fullName>
    </submittedName>
</protein>
<sequence length="92" mass="9586">MGEDRTGRDDSLDLSARARAYELVRAALSDRDQGREGAAARSAAGDVLAEDGVEGLADVAVDLALRLASALERIAADQGLAAVDLAEVWFAD</sequence>
<name>A0A543DWJ4_9PSEU</name>
<comment type="caution">
    <text evidence="1">The sequence shown here is derived from an EMBL/GenBank/DDBJ whole genome shotgun (WGS) entry which is preliminary data.</text>
</comment>
<evidence type="ECO:0000313" key="1">
    <source>
        <dbReference type="EMBL" id="TQM13639.1"/>
    </source>
</evidence>
<dbReference type="Proteomes" id="UP000315677">
    <property type="component" value="Unassembled WGS sequence"/>
</dbReference>
<keyword evidence="2" id="KW-1185">Reference proteome</keyword>
<organism evidence="1 2">
    <name type="scientific">Pseudonocardia kunmingensis</name>
    <dbReference type="NCBI Taxonomy" id="630975"/>
    <lineage>
        <taxon>Bacteria</taxon>
        <taxon>Bacillati</taxon>
        <taxon>Actinomycetota</taxon>
        <taxon>Actinomycetes</taxon>
        <taxon>Pseudonocardiales</taxon>
        <taxon>Pseudonocardiaceae</taxon>
        <taxon>Pseudonocardia</taxon>
    </lineage>
</organism>
<dbReference type="RefSeq" id="WP_142047508.1">
    <property type="nucleotide sequence ID" value="NZ_VFPA01000001.1"/>
</dbReference>
<dbReference type="EMBL" id="VFPA01000001">
    <property type="protein sequence ID" value="TQM13639.1"/>
    <property type="molecule type" value="Genomic_DNA"/>
</dbReference>
<evidence type="ECO:0000313" key="2">
    <source>
        <dbReference type="Proteomes" id="UP000315677"/>
    </source>
</evidence>
<reference evidence="1 2" key="1">
    <citation type="submission" date="2019-06" db="EMBL/GenBank/DDBJ databases">
        <title>Sequencing the genomes of 1000 actinobacteria strains.</title>
        <authorList>
            <person name="Klenk H.-P."/>
        </authorList>
    </citation>
    <scope>NUCLEOTIDE SEQUENCE [LARGE SCALE GENOMIC DNA]</scope>
    <source>
        <strain evidence="1 2">DSM 45301</strain>
    </source>
</reference>
<dbReference type="AlphaFoldDB" id="A0A543DWJ4"/>
<gene>
    <name evidence="1" type="ORF">FB558_0392</name>
</gene>
<accession>A0A543DWJ4</accession>
<dbReference type="OrthoDB" id="3576919at2"/>
<proteinExistence type="predicted"/>